<dbReference type="OrthoDB" id="5132737at2759"/>
<gene>
    <name evidence="3" type="ORF">KVT40_004358</name>
</gene>
<dbReference type="EMBL" id="JAESVG020000004">
    <property type="protein sequence ID" value="KAG8628485.1"/>
    <property type="molecule type" value="Genomic_DNA"/>
</dbReference>
<organism evidence="3 4">
    <name type="scientific">Elsinoe batatas</name>
    <dbReference type="NCBI Taxonomy" id="2601811"/>
    <lineage>
        <taxon>Eukaryota</taxon>
        <taxon>Fungi</taxon>
        <taxon>Dikarya</taxon>
        <taxon>Ascomycota</taxon>
        <taxon>Pezizomycotina</taxon>
        <taxon>Dothideomycetes</taxon>
        <taxon>Dothideomycetidae</taxon>
        <taxon>Myriangiales</taxon>
        <taxon>Elsinoaceae</taxon>
        <taxon>Elsinoe</taxon>
    </lineage>
</organism>
<dbReference type="PANTHER" id="PTHR42470:SF2">
    <property type="match status" value="1"/>
</dbReference>
<evidence type="ECO:0000259" key="2">
    <source>
        <dbReference type="Pfam" id="PF25545"/>
    </source>
</evidence>
<reference evidence="3" key="1">
    <citation type="submission" date="2021-07" db="EMBL/GenBank/DDBJ databases">
        <title>Elsinoe batatas strain:CRI-CJ2 Genome sequencing and assembly.</title>
        <authorList>
            <person name="Huang L."/>
        </authorList>
    </citation>
    <scope>NUCLEOTIDE SEQUENCE</scope>
    <source>
        <strain evidence="3">CRI-CJ2</strain>
    </source>
</reference>
<evidence type="ECO:0000313" key="4">
    <source>
        <dbReference type="Proteomes" id="UP000809789"/>
    </source>
</evidence>
<dbReference type="Pfam" id="PF25545">
    <property type="entry name" value="DUF7924"/>
    <property type="match status" value="1"/>
</dbReference>
<dbReference type="AlphaFoldDB" id="A0A8K0PDV3"/>
<feature type="domain" description="DUF7924" evidence="2">
    <location>
        <begin position="1"/>
        <end position="208"/>
    </location>
</feature>
<dbReference type="Proteomes" id="UP000809789">
    <property type="component" value="Unassembled WGS sequence"/>
</dbReference>
<feature type="compositionally biased region" description="Basic and acidic residues" evidence="1">
    <location>
        <begin position="301"/>
        <end position="319"/>
    </location>
</feature>
<comment type="caution">
    <text evidence="3">The sequence shown here is derived from an EMBL/GenBank/DDBJ whole genome shotgun (WGS) entry which is preliminary data.</text>
</comment>
<dbReference type="InterPro" id="IPR057684">
    <property type="entry name" value="DUF7924"/>
</dbReference>
<evidence type="ECO:0000256" key="1">
    <source>
        <dbReference type="SAM" id="MobiDB-lite"/>
    </source>
</evidence>
<evidence type="ECO:0000313" key="3">
    <source>
        <dbReference type="EMBL" id="KAG8628485.1"/>
    </source>
</evidence>
<feature type="compositionally biased region" description="Low complexity" evidence="1">
    <location>
        <begin position="277"/>
        <end position="300"/>
    </location>
</feature>
<accession>A0A8K0PDV3</accession>
<dbReference type="PANTHER" id="PTHR42470">
    <property type="entry name" value="VAST DOMAIN-CONTAINING PROTEIN"/>
    <property type="match status" value="1"/>
</dbReference>
<proteinExistence type="predicted"/>
<protein>
    <recommendedName>
        <fullName evidence="2">DUF7924 domain-containing protein</fullName>
    </recommendedName>
</protein>
<name>A0A8K0PDV3_9PEZI</name>
<keyword evidence="4" id="KW-1185">Reference proteome</keyword>
<feature type="region of interest" description="Disordered" evidence="1">
    <location>
        <begin position="264"/>
        <end position="319"/>
    </location>
</feature>
<sequence length="319" mass="36449">MPWIVPSAELLYFCGELDQDYIGDAVDADWIRCATMGSTRPKPDYCAGLLARAYTQPELAALRAYASARRPVFFTPELSFPFLICEAKAGETGLNQADRQNIHSASIAVRAILELFKAAFEVQDPARVTDLYGRILVFSVSHDNDRAQVYGHFCVQKETAGDDVEFYRYPLTFVSLSAADGADKDRIYSFTRNLYDRFVPEHLHRIKTGLSFSTSELGLSEAGSQDADAVDEFRVPGTPASTIESEQIRRLMQQVEQQKCLTEQQQQQMEQQKRQMQEQMEQQKQQMEQQKQQMEQQMEYMKNELLRLREASHGDNTAR</sequence>